<sequence>MAVYPRWRGEHTCTLRVLFCIFGLSPLARGTLLCVPVFQITRRFIPAGAGNTFREPLRTLTPAVYPRWRGEHAIRQSDMPELDGLSPLARGTRGADYDFPIIYRFIPAGAGNTLAACPCCYAAPVYPRWRGNTAPRLYHPSFEPVYPAGAGNTWHAILHDAQHRFIPAGAGNTRTRFRPEIMCTVYPRWRGEHRGDDVIIHGHDGLSPLAREHTKPLPAHMHVFGLSPLARGTRAFFYRLSYGNGYPRWRGEHTKRISLFINYFLSAPHSTNIIATI</sequence>
<dbReference type="AntiFam" id="ANF00057">
    <property type="entry name" value="Translation of E. coli type CRISPR repeat"/>
</dbReference>
<reference evidence="1 2" key="1">
    <citation type="submission" date="2018-06" db="EMBL/GenBank/DDBJ databases">
        <authorList>
            <consortium name="Pathogen Informatics"/>
            <person name="Doyle S."/>
        </authorList>
    </citation>
    <scope>NUCLEOTIDE SEQUENCE [LARGE SCALE GENOMIC DNA]</scope>
    <source>
        <strain evidence="1 2">NCTC8261</strain>
    </source>
</reference>
<evidence type="ECO:0000313" key="1">
    <source>
        <dbReference type="EMBL" id="SUH35277.1"/>
    </source>
</evidence>
<accession>A0A379WMB1</accession>
<name>A0A379WMB1_SALET</name>
<organism evidence="1 2">
    <name type="scientific">Salmonella enterica I</name>
    <dbReference type="NCBI Taxonomy" id="59201"/>
    <lineage>
        <taxon>Bacteria</taxon>
        <taxon>Pseudomonadati</taxon>
        <taxon>Pseudomonadota</taxon>
        <taxon>Gammaproteobacteria</taxon>
        <taxon>Enterobacterales</taxon>
        <taxon>Enterobacteriaceae</taxon>
        <taxon>Salmonella</taxon>
    </lineage>
</organism>
<dbReference type="EMBL" id="UGXT01000002">
    <property type="protein sequence ID" value="SUH35277.1"/>
    <property type="molecule type" value="Genomic_DNA"/>
</dbReference>
<proteinExistence type="predicted"/>
<protein>
    <submittedName>
        <fullName evidence="1">Domain of uncharacterized function (DUF2825)</fullName>
    </submittedName>
</protein>
<dbReference type="Proteomes" id="UP000254712">
    <property type="component" value="Unassembled WGS sequence"/>
</dbReference>
<evidence type="ECO:0000313" key="2">
    <source>
        <dbReference type="Proteomes" id="UP000254712"/>
    </source>
</evidence>
<dbReference type="AntiFam" id="ANF00006">
    <property type="entry name" value="Translation of CRISPR region"/>
</dbReference>
<dbReference type="AlphaFoldDB" id="A0A379WMB1"/>
<gene>
    <name evidence="1" type="ORF">NCTC8261_01494</name>
</gene>